<dbReference type="Proteomes" id="UP000007963">
    <property type="component" value="Unassembled WGS sequence"/>
</dbReference>
<sequence>MHILKLDVKSTQRPRRIGVLGQHGGTRRLFAVQASLSARTVNRPVHIRRHAAVHLRAQLLDLHILGMHQRQIEPLAQREPVLHARGGGHTSLNGAHGNPQRQRVKDLEDGGSLAVAVAIARQLVQQEDEAEPVLRCGGLDQVEELVCCRGGRSD</sequence>
<proteinExistence type="predicted"/>
<dbReference type="AlphaFoldDB" id="Q0CKL3"/>
<accession>Q0CKL3</accession>
<evidence type="ECO:0000313" key="3">
    <source>
        <dbReference type="Proteomes" id="UP000007963"/>
    </source>
</evidence>
<dbReference type="GeneID" id="4321540"/>
<reference evidence="3" key="1">
    <citation type="submission" date="2005-09" db="EMBL/GenBank/DDBJ databases">
        <title>Annotation of the Aspergillus terreus NIH2624 genome.</title>
        <authorList>
            <person name="Birren B.W."/>
            <person name="Lander E.S."/>
            <person name="Galagan J.E."/>
            <person name="Nusbaum C."/>
            <person name="Devon K."/>
            <person name="Henn M."/>
            <person name="Ma L.-J."/>
            <person name="Jaffe D.B."/>
            <person name="Butler J."/>
            <person name="Alvarez P."/>
            <person name="Gnerre S."/>
            <person name="Grabherr M."/>
            <person name="Kleber M."/>
            <person name="Mauceli E.W."/>
            <person name="Brockman W."/>
            <person name="Rounsley S."/>
            <person name="Young S.K."/>
            <person name="LaButti K."/>
            <person name="Pushparaj V."/>
            <person name="DeCaprio D."/>
            <person name="Crawford M."/>
            <person name="Koehrsen M."/>
            <person name="Engels R."/>
            <person name="Montgomery P."/>
            <person name="Pearson M."/>
            <person name="Howarth C."/>
            <person name="Larson L."/>
            <person name="Luoma S."/>
            <person name="White J."/>
            <person name="Alvarado L."/>
            <person name="Kodira C.D."/>
            <person name="Zeng Q."/>
            <person name="Oleary S."/>
            <person name="Yandava C."/>
            <person name="Denning D.W."/>
            <person name="Nierman W.C."/>
            <person name="Milne T."/>
            <person name="Madden K."/>
        </authorList>
    </citation>
    <scope>NUCLEOTIDE SEQUENCE [LARGE SCALE GENOMIC DNA]</scope>
    <source>
        <strain evidence="3">NIH 2624 / FGSC A1156</strain>
    </source>
</reference>
<dbReference type="VEuPathDB" id="FungiDB:ATEG_05771"/>
<organism evidence="2 3">
    <name type="scientific">Aspergillus terreus (strain NIH 2624 / FGSC A1156)</name>
    <dbReference type="NCBI Taxonomy" id="341663"/>
    <lineage>
        <taxon>Eukaryota</taxon>
        <taxon>Fungi</taxon>
        <taxon>Dikarya</taxon>
        <taxon>Ascomycota</taxon>
        <taxon>Pezizomycotina</taxon>
        <taxon>Eurotiomycetes</taxon>
        <taxon>Eurotiomycetidae</taxon>
        <taxon>Eurotiales</taxon>
        <taxon>Aspergillaceae</taxon>
        <taxon>Aspergillus</taxon>
        <taxon>Aspergillus subgen. Circumdati</taxon>
    </lineage>
</organism>
<dbReference type="EMBL" id="CH476601">
    <property type="protein sequence ID" value="EAU33532.1"/>
    <property type="molecule type" value="Genomic_DNA"/>
</dbReference>
<dbReference type="HOGENOM" id="CLU_1703855_0_0_1"/>
<dbReference type="RefSeq" id="XP_001214949.1">
    <property type="nucleotide sequence ID" value="XM_001214949.1"/>
</dbReference>
<evidence type="ECO:0000256" key="1">
    <source>
        <dbReference type="SAM" id="MobiDB-lite"/>
    </source>
</evidence>
<protein>
    <submittedName>
        <fullName evidence="2">Uncharacterized protein</fullName>
    </submittedName>
</protein>
<name>Q0CKL3_ASPTN</name>
<feature type="region of interest" description="Disordered" evidence="1">
    <location>
        <begin position="84"/>
        <end position="106"/>
    </location>
</feature>
<evidence type="ECO:0000313" key="2">
    <source>
        <dbReference type="EMBL" id="EAU33532.1"/>
    </source>
</evidence>
<gene>
    <name evidence="2" type="ORF">ATEG_05771</name>
</gene>